<reference evidence="2" key="1">
    <citation type="submission" date="2021-01" db="EMBL/GenBank/DDBJ databases">
        <authorList>
            <consortium name="Genoscope - CEA"/>
            <person name="William W."/>
        </authorList>
    </citation>
    <scope>NUCLEOTIDE SEQUENCE</scope>
</reference>
<gene>
    <name evidence="1" type="ORF">PSON_ATCC_30995.1.T0850228</name>
    <name evidence="2" type="ORF">PSON_ATCC_30995.1.T1460152</name>
</gene>
<keyword evidence="3" id="KW-1185">Reference proteome</keyword>
<name>A0A8S1RAK1_9CILI</name>
<dbReference type="Proteomes" id="UP000692954">
    <property type="component" value="Unassembled WGS sequence"/>
</dbReference>
<sequence>MNQKRNKSISKKKNLIAIRTQQHNKILREVEIRRIYNFQKGSYRKNYQKRRKSMYNYEKNNKQSKINCLMNKSKVPISILDMKSQYSILISKRNFMIIQFIYFDKYIELQFQNGKIVSIILSHWLINCHTTYHKLKIEVEKQKTRSYRNSIIQYQQSKNLKMIQKEKMLSQQKRVSIIIQNKINCKRQLIKQTLKIINQENKSINQIGNKFLIKKRFSSQIDQFFK</sequence>
<protein>
    <submittedName>
        <fullName evidence="2">Uncharacterized protein</fullName>
    </submittedName>
</protein>
<evidence type="ECO:0000313" key="3">
    <source>
        <dbReference type="Proteomes" id="UP000692954"/>
    </source>
</evidence>
<evidence type="ECO:0000313" key="1">
    <source>
        <dbReference type="EMBL" id="CAD8106007.1"/>
    </source>
</evidence>
<comment type="caution">
    <text evidence="2">The sequence shown here is derived from an EMBL/GenBank/DDBJ whole genome shotgun (WGS) entry which is preliminary data.</text>
</comment>
<organism evidence="2 3">
    <name type="scientific">Paramecium sonneborni</name>
    <dbReference type="NCBI Taxonomy" id="65129"/>
    <lineage>
        <taxon>Eukaryota</taxon>
        <taxon>Sar</taxon>
        <taxon>Alveolata</taxon>
        <taxon>Ciliophora</taxon>
        <taxon>Intramacronucleata</taxon>
        <taxon>Oligohymenophorea</taxon>
        <taxon>Peniculida</taxon>
        <taxon>Parameciidae</taxon>
        <taxon>Paramecium</taxon>
    </lineage>
</organism>
<dbReference type="EMBL" id="CAJJDN010000085">
    <property type="protein sequence ID" value="CAD8106007.1"/>
    <property type="molecule type" value="Genomic_DNA"/>
</dbReference>
<dbReference type="EMBL" id="CAJJDN010000146">
    <property type="protein sequence ID" value="CAD8123725.1"/>
    <property type="molecule type" value="Genomic_DNA"/>
</dbReference>
<evidence type="ECO:0000313" key="2">
    <source>
        <dbReference type="EMBL" id="CAD8123725.1"/>
    </source>
</evidence>
<dbReference type="AlphaFoldDB" id="A0A8S1RAK1"/>
<accession>A0A8S1RAK1</accession>
<proteinExistence type="predicted"/>